<evidence type="ECO:0000313" key="6">
    <source>
        <dbReference type="Proteomes" id="UP000775179"/>
    </source>
</evidence>
<dbReference type="SUPFAM" id="SSF55729">
    <property type="entry name" value="Acyl-CoA N-acyltransferases (Nat)"/>
    <property type="match status" value="1"/>
</dbReference>
<dbReference type="PANTHER" id="PTHR10545:SF29">
    <property type="entry name" value="GH14572P-RELATED"/>
    <property type="match status" value="1"/>
</dbReference>
<evidence type="ECO:0000313" key="5">
    <source>
        <dbReference type="EMBL" id="MBX7290208.1"/>
    </source>
</evidence>
<dbReference type="InterPro" id="IPR017255">
    <property type="entry name" value="AcTrfase_GNAT_prd"/>
</dbReference>
<dbReference type="Proteomes" id="UP000775179">
    <property type="component" value="Unassembled WGS sequence"/>
</dbReference>
<dbReference type="InterPro" id="IPR016181">
    <property type="entry name" value="Acyl_CoA_acyltransferase"/>
</dbReference>
<organism evidence="5 6">
    <name type="scientific">Clostridium chauvoei</name>
    <dbReference type="NCBI Taxonomy" id="46867"/>
    <lineage>
        <taxon>Bacteria</taxon>
        <taxon>Bacillati</taxon>
        <taxon>Bacillota</taxon>
        <taxon>Clostridia</taxon>
        <taxon>Eubacteriales</taxon>
        <taxon>Clostridiaceae</taxon>
        <taxon>Clostridium</taxon>
    </lineage>
</organism>
<comment type="caution">
    <text evidence="5">The sequence shown here is derived from an EMBL/GenBank/DDBJ whole genome shotgun (WGS) entry which is preliminary data.</text>
</comment>
<dbReference type="PANTHER" id="PTHR10545">
    <property type="entry name" value="DIAMINE N-ACETYLTRANSFERASE"/>
    <property type="match status" value="1"/>
</dbReference>
<dbReference type="InterPro" id="IPR051016">
    <property type="entry name" value="Diverse_Substrate_AcTransf"/>
</dbReference>
<dbReference type="KEGG" id="cchv:BTM20_10670"/>
<dbReference type="PROSITE" id="PS51186">
    <property type="entry name" value="GNAT"/>
    <property type="match status" value="1"/>
</dbReference>
<accession>A0ABD4RFE7</accession>
<dbReference type="CDD" id="cd04301">
    <property type="entry name" value="NAT_SF"/>
    <property type="match status" value="1"/>
</dbReference>
<evidence type="ECO:0000256" key="2">
    <source>
        <dbReference type="ARBA" id="ARBA00022679"/>
    </source>
</evidence>
<name>A0ABD4RFE7_9CLOT</name>
<reference evidence="5 6" key="1">
    <citation type="submission" date="2021-08" db="EMBL/GenBank/DDBJ databases">
        <title>Genome sequence analysis of Clostridium chauvoei strains of European origin and evaluation of typing options for outbreak investigations.</title>
        <authorList>
            <person name="Abdel-Glil M."/>
            <person name="Thomas P."/>
            <person name="Seyboldt C."/>
        </authorList>
    </citation>
    <scope>NUCLEOTIDE SEQUENCE [LARGE SCALE GENOMIC DNA]</scope>
    <source>
        <strain evidence="5 6">S0260-09</strain>
    </source>
</reference>
<proteinExistence type="inferred from homology"/>
<keyword evidence="3" id="KW-0012">Acyltransferase</keyword>
<dbReference type="AlphaFoldDB" id="A0ABD4RFE7"/>
<dbReference type="Pfam" id="PF00583">
    <property type="entry name" value="Acetyltransf_1"/>
    <property type="match status" value="1"/>
</dbReference>
<dbReference type="EMBL" id="JAIFTX010000006">
    <property type="protein sequence ID" value="MBX7290208.1"/>
    <property type="molecule type" value="Genomic_DNA"/>
</dbReference>
<dbReference type="PIRSF" id="PIRSF037663">
    <property type="entry name" value="Acetyltransf_GNAT_prd"/>
    <property type="match status" value="1"/>
</dbReference>
<dbReference type="InterPro" id="IPR000182">
    <property type="entry name" value="GNAT_dom"/>
</dbReference>
<dbReference type="Gene3D" id="3.40.630.30">
    <property type="match status" value="1"/>
</dbReference>
<comment type="similarity">
    <text evidence="1">Belongs to the acetyltransferase family.</text>
</comment>
<keyword evidence="2" id="KW-0808">Transferase</keyword>
<evidence type="ECO:0000256" key="3">
    <source>
        <dbReference type="ARBA" id="ARBA00023315"/>
    </source>
</evidence>
<dbReference type="FunFam" id="3.40.630.30:FF:000064">
    <property type="entry name" value="GNAT family acetyltransferase"/>
    <property type="match status" value="1"/>
</dbReference>
<dbReference type="GO" id="GO:0008080">
    <property type="term" value="F:N-acetyltransferase activity"/>
    <property type="evidence" value="ECO:0007669"/>
    <property type="project" value="UniProtKB-ARBA"/>
</dbReference>
<dbReference type="GeneID" id="66302335"/>
<gene>
    <name evidence="5" type="ORF">K4H94_03970</name>
</gene>
<evidence type="ECO:0000256" key="1">
    <source>
        <dbReference type="ARBA" id="ARBA00008694"/>
    </source>
</evidence>
<protein>
    <submittedName>
        <fullName evidence="5">GNAT family N-acetyltransferase</fullName>
    </submittedName>
</protein>
<dbReference type="RefSeq" id="WP_021876329.1">
    <property type="nucleotide sequence ID" value="NZ_CP018624.1"/>
</dbReference>
<feature type="domain" description="N-acetyltransferase" evidence="4">
    <location>
        <begin position="11"/>
        <end position="165"/>
    </location>
</feature>
<sequence length="165" mass="19286">MKYYKTNIENLKLRETTIEDIPLILSLIKEIAEYEKMSHEVIATEETLKKSIFENNRAEVLIGELEGKVIGYVSYFYNFSTFVGREGLYLEDIFIKPEFRGKGIGKELFKVLGKLAKENGCKRMEWTCLNWNKPSINFYKSLGAIAMDEWTTYRLRESEIDNLSI</sequence>
<evidence type="ECO:0000259" key="4">
    <source>
        <dbReference type="PROSITE" id="PS51186"/>
    </source>
</evidence>